<evidence type="ECO:0000313" key="2">
    <source>
        <dbReference type="EMBL" id="ONM43315.1"/>
    </source>
</evidence>
<comment type="caution">
    <text evidence="2">The sequence shown here is derived from an EMBL/GenBank/DDBJ whole genome shotgun (WGS) entry which is preliminary data.</text>
</comment>
<dbReference type="SUPFAM" id="SSF47781">
    <property type="entry name" value="RuvA domain 2-like"/>
    <property type="match status" value="1"/>
</dbReference>
<dbReference type="PANTHER" id="PTHR21180">
    <property type="entry name" value="ENDONUCLEASE/EXONUCLEASE/PHOSPHATASE FAMILY DOMAIN-CONTAINING PROTEIN 1"/>
    <property type="match status" value="1"/>
</dbReference>
<dbReference type="NCBIfam" id="TIGR00426">
    <property type="entry name" value="competence protein ComEA helix-hairpin-helix repeat region"/>
    <property type="match status" value="1"/>
</dbReference>
<evidence type="ECO:0000256" key="1">
    <source>
        <dbReference type="SAM" id="SignalP"/>
    </source>
</evidence>
<dbReference type="Proteomes" id="UP000242847">
    <property type="component" value="Unassembled WGS sequence"/>
</dbReference>
<dbReference type="EMBL" id="MUBC01000030">
    <property type="protein sequence ID" value="ONM43315.1"/>
    <property type="molecule type" value="Genomic_DNA"/>
</dbReference>
<reference evidence="2 3" key="1">
    <citation type="submission" date="2017-01" db="EMBL/GenBank/DDBJ databases">
        <title>Draft genome sequence of Pseudomonas pachastrellae type strain CCUG 46540T from a deep sea.</title>
        <authorList>
            <person name="Gomila M."/>
            <person name="Mulet M."/>
            <person name="Lalucat J."/>
            <person name="Garcia-Valdes E."/>
        </authorList>
    </citation>
    <scope>NUCLEOTIDE SEQUENCE [LARGE SCALE GENOMIC DNA]</scope>
    <source>
        <strain evidence="2 3">CCUG 46540</strain>
    </source>
</reference>
<proteinExistence type="predicted"/>
<dbReference type="AlphaFoldDB" id="A0A1S8DD06"/>
<dbReference type="GO" id="GO:0015627">
    <property type="term" value="C:type II protein secretion system complex"/>
    <property type="evidence" value="ECO:0007669"/>
    <property type="project" value="TreeGrafter"/>
</dbReference>
<evidence type="ECO:0000313" key="3">
    <source>
        <dbReference type="Proteomes" id="UP000242847"/>
    </source>
</evidence>
<dbReference type="PANTHER" id="PTHR21180:SF32">
    <property type="entry name" value="ENDONUCLEASE_EXONUCLEASE_PHOSPHATASE FAMILY DOMAIN-CONTAINING PROTEIN 1"/>
    <property type="match status" value="1"/>
</dbReference>
<protein>
    <recommendedName>
        <fullName evidence="4">Competence protein ComEA</fullName>
    </recommendedName>
</protein>
<dbReference type="GO" id="GO:0015628">
    <property type="term" value="P:protein secretion by the type II secretion system"/>
    <property type="evidence" value="ECO:0007669"/>
    <property type="project" value="TreeGrafter"/>
</dbReference>
<organism evidence="2 3">
    <name type="scientific">Halopseudomonas pachastrellae</name>
    <dbReference type="NCBI Taxonomy" id="254161"/>
    <lineage>
        <taxon>Bacteria</taxon>
        <taxon>Pseudomonadati</taxon>
        <taxon>Pseudomonadota</taxon>
        <taxon>Gammaproteobacteria</taxon>
        <taxon>Pseudomonadales</taxon>
        <taxon>Pseudomonadaceae</taxon>
        <taxon>Halopseudomonas</taxon>
    </lineage>
</organism>
<accession>A0A1S8DD06</accession>
<sequence length="92" mass="9320">MRQLLSAMALVVSCLLAAPTWADDAAGPTVNINTASAAEMAEVLQGIGEAKAEAIVAYRDENGAFASVESLTAVKGIGASTLSNNAGRIVLE</sequence>
<dbReference type="OrthoDB" id="7510573at2"/>
<keyword evidence="1" id="KW-0732">Signal</keyword>
<feature type="signal peptide" evidence="1">
    <location>
        <begin position="1"/>
        <end position="22"/>
    </location>
</feature>
<dbReference type="InterPro" id="IPR004509">
    <property type="entry name" value="Competence_ComEA_HhH"/>
</dbReference>
<name>A0A1S8DD06_9GAMM</name>
<dbReference type="STRING" id="254161.SAMN05216256_11538"/>
<gene>
    <name evidence="2" type="ORF">BXT89_13295</name>
</gene>
<feature type="chain" id="PRO_5010569492" description="Competence protein ComEA" evidence="1">
    <location>
        <begin position="23"/>
        <end position="92"/>
    </location>
</feature>
<dbReference type="InterPro" id="IPR051675">
    <property type="entry name" value="Endo/Exo/Phosphatase_dom_1"/>
</dbReference>
<dbReference type="Pfam" id="PF12836">
    <property type="entry name" value="HHH_3"/>
    <property type="match status" value="1"/>
</dbReference>
<evidence type="ECO:0008006" key="4">
    <source>
        <dbReference type="Google" id="ProtNLM"/>
    </source>
</evidence>
<dbReference type="Gene3D" id="1.10.150.280">
    <property type="entry name" value="AF1531-like domain"/>
    <property type="match status" value="1"/>
</dbReference>
<keyword evidence="3" id="KW-1185">Reference proteome</keyword>
<dbReference type="InterPro" id="IPR010994">
    <property type="entry name" value="RuvA_2-like"/>
</dbReference>
<dbReference type="RefSeq" id="WP_090475187.1">
    <property type="nucleotide sequence ID" value="NZ_FOUD01000015.1"/>
</dbReference>